<dbReference type="Pfam" id="PF01797">
    <property type="entry name" value="Y1_Tnp"/>
    <property type="match status" value="1"/>
</dbReference>
<evidence type="ECO:0000259" key="1">
    <source>
        <dbReference type="SMART" id="SM01321"/>
    </source>
</evidence>
<name>A0A2H0VJE5_9BACT</name>
<proteinExistence type="predicted"/>
<dbReference type="PANTHER" id="PTHR34322">
    <property type="entry name" value="TRANSPOSASE, Y1_TNP DOMAIN-CONTAINING"/>
    <property type="match status" value="1"/>
</dbReference>
<dbReference type="PANTHER" id="PTHR34322:SF2">
    <property type="entry name" value="TRANSPOSASE IS200-LIKE DOMAIN-CONTAINING PROTEIN"/>
    <property type="match status" value="1"/>
</dbReference>
<dbReference type="SUPFAM" id="SSF143422">
    <property type="entry name" value="Transposase IS200-like"/>
    <property type="match status" value="1"/>
</dbReference>
<dbReference type="GO" id="GO:0004803">
    <property type="term" value="F:transposase activity"/>
    <property type="evidence" value="ECO:0007669"/>
    <property type="project" value="InterPro"/>
</dbReference>
<sequence>MPQKNSRKEYEPGGYYHVYNRGVEKRMIFCEEADYKTFLGYLKLYLTSPNLQGLALKDEGGHTISPSRAPMNFTGDLELHAYCLMPNHFHFLLKQNDERTMPEFMHSLIMKYVMYFNKKYKRVGSLFQGRYKCVRVESEAQFTYVSKYIHRNPINLLPTGPGPEGLIDYKYSSYQNYLGMFQQNWIKKDDVLSYFSKTNPRMSYQNFVEETGDLSVVYDLMLDMDD</sequence>
<dbReference type="GO" id="GO:0003677">
    <property type="term" value="F:DNA binding"/>
    <property type="evidence" value="ECO:0007669"/>
    <property type="project" value="InterPro"/>
</dbReference>
<feature type="domain" description="Transposase IS200-like" evidence="1">
    <location>
        <begin position="11"/>
        <end position="152"/>
    </location>
</feature>
<dbReference type="EMBL" id="PFAF01000008">
    <property type="protein sequence ID" value="PIR99224.1"/>
    <property type="molecule type" value="Genomic_DNA"/>
</dbReference>
<dbReference type="Proteomes" id="UP000230796">
    <property type="component" value="Unassembled WGS sequence"/>
</dbReference>
<accession>A0A2H0VJE5</accession>
<dbReference type="GO" id="GO:0006313">
    <property type="term" value="P:DNA transposition"/>
    <property type="evidence" value="ECO:0007669"/>
    <property type="project" value="InterPro"/>
</dbReference>
<comment type="caution">
    <text evidence="2">The sequence shown here is derived from an EMBL/GenBank/DDBJ whole genome shotgun (WGS) entry which is preliminary data.</text>
</comment>
<dbReference type="InterPro" id="IPR036515">
    <property type="entry name" value="Transposase_17_sf"/>
</dbReference>
<organism evidence="2 3">
    <name type="scientific">Candidatus Collierbacteria bacterium CG10_big_fil_rev_8_21_14_0_10_44_9</name>
    <dbReference type="NCBI Taxonomy" id="1974535"/>
    <lineage>
        <taxon>Bacteria</taxon>
        <taxon>Candidatus Collieribacteriota</taxon>
    </lineage>
</organism>
<evidence type="ECO:0000313" key="3">
    <source>
        <dbReference type="Proteomes" id="UP000230796"/>
    </source>
</evidence>
<gene>
    <name evidence="2" type="ORF">COT87_00615</name>
</gene>
<dbReference type="Gene3D" id="3.30.70.1290">
    <property type="entry name" value="Transposase IS200-like"/>
    <property type="match status" value="1"/>
</dbReference>
<evidence type="ECO:0000313" key="2">
    <source>
        <dbReference type="EMBL" id="PIR99224.1"/>
    </source>
</evidence>
<dbReference type="InterPro" id="IPR002686">
    <property type="entry name" value="Transposase_17"/>
</dbReference>
<dbReference type="SMART" id="SM01321">
    <property type="entry name" value="Y1_Tnp"/>
    <property type="match status" value="1"/>
</dbReference>
<reference evidence="3" key="1">
    <citation type="submission" date="2017-09" db="EMBL/GenBank/DDBJ databases">
        <title>Depth-based differentiation of microbial function through sediment-hosted aquifers and enrichment of novel symbionts in the deep terrestrial subsurface.</title>
        <authorList>
            <person name="Probst A.J."/>
            <person name="Ladd B."/>
            <person name="Jarett J.K."/>
            <person name="Geller-Mcgrath D.E."/>
            <person name="Sieber C.M.K."/>
            <person name="Emerson J.B."/>
            <person name="Anantharaman K."/>
            <person name="Thomas B.C."/>
            <person name="Malmstrom R."/>
            <person name="Stieglmeier M."/>
            <person name="Klingl A."/>
            <person name="Woyke T."/>
            <person name="Ryan C.M."/>
            <person name="Banfield J.F."/>
        </authorList>
    </citation>
    <scope>NUCLEOTIDE SEQUENCE [LARGE SCALE GENOMIC DNA]</scope>
</reference>
<dbReference type="AlphaFoldDB" id="A0A2H0VJE5"/>
<protein>
    <recommendedName>
        <fullName evidence="1">Transposase IS200-like domain-containing protein</fullName>
    </recommendedName>
</protein>